<protein>
    <recommendedName>
        <fullName evidence="1">Methyltransferase type 11 domain-containing protein</fullName>
    </recommendedName>
</protein>
<dbReference type="EMBL" id="MFKF01000063">
    <property type="protein sequence ID" value="OGG55703.1"/>
    <property type="molecule type" value="Genomic_DNA"/>
</dbReference>
<sequence>MQTSDFFPPGAFERLDDSDDPAFYAEPRKVVHIDEGAVAALRAFYREVLPSRGVVLDLMSSWRSHLPEGVRYGRVVGVGLNAEEMGDNPALDEWAVQDLNGDPRLPFEEGTFDAVIVSVSVQYMTRPVEVFREVGRVLKPDGPFCVAFSDRCFWDKAIRMWRESDDEGHIAVVGRYFEVSEMFGGPEVVRRNVTPDREGDPMFIVWARRREA</sequence>
<name>A0A1F6D2N6_HANXR</name>
<evidence type="ECO:0000313" key="2">
    <source>
        <dbReference type="EMBL" id="OGG55703.1"/>
    </source>
</evidence>
<proteinExistence type="predicted"/>
<organism evidence="2 3">
    <name type="scientific">Handelsmanbacteria sp. (strain RIFCSPLOWO2_12_FULL_64_10)</name>
    <dbReference type="NCBI Taxonomy" id="1817868"/>
    <lineage>
        <taxon>Bacteria</taxon>
        <taxon>Candidatus Handelsmaniibacteriota</taxon>
    </lineage>
</organism>
<reference evidence="2 3" key="1">
    <citation type="journal article" date="2016" name="Nat. Commun.">
        <title>Thousands of microbial genomes shed light on interconnected biogeochemical processes in an aquifer system.</title>
        <authorList>
            <person name="Anantharaman K."/>
            <person name="Brown C.T."/>
            <person name="Hug L.A."/>
            <person name="Sharon I."/>
            <person name="Castelle C.J."/>
            <person name="Probst A.J."/>
            <person name="Thomas B.C."/>
            <person name="Singh A."/>
            <person name="Wilkins M.J."/>
            <person name="Karaoz U."/>
            <person name="Brodie E.L."/>
            <person name="Williams K.H."/>
            <person name="Hubbard S.S."/>
            <person name="Banfield J.F."/>
        </authorList>
    </citation>
    <scope>NUCLEOTIDE SEQUENCE [LARGE SCALE GENOMIC DNA]</scope>
    <source>
        <strain evidence="3">RIFCSPLOWO2_12_FULL_64_10</strain>
    </source>
</reference>
<gene>
    <name evidence="2" type="ORF">A3F84_16585</name>
</gene>
<evidence type="ECO:0000259" key="1">
    <source>
        <dbReference type="Pfam" id="PF08241"/>
    </source>
</evidence>
<dbReference type="GO" id="GO:0008757">
    <property type="term" value="F:S-adenosylmethionine-dependent methyltransferase activity"/>
    <property type="evidence" value="ECO:0007669"/>
    <property type="project" value="InterPro"/>
</dbReference>
<feature type="domain" description="Methyltransferase type 11" evidence="1">
    <location>
        <begin position="96"/>
        <end position="145"/>
    </location>
</feature>
<dbReference type="PANTHER" id="PTHR43036:SF2">
    <property type="entry name" value="OS04G0481300 PROTEIN"/>
    <property type="match status" value="1"/>
</dbReference>
<dbReference type="AlphaFoldDB" id="A0A1F6D2N6"/>
<dbReference type="InterPro" id="IPR029063">
    <property type="entry name" value="SAM-dependent_MTases_sf"/>
</dbReference>
<dbReference type="InterPro" id="IPR013216">
    <property type="entry name" value="Methyltransf_11"/>
</dbReference>
<dbReference type="Pfam" id="PF08241">
    <property type="entry name" value="Methyltransf_11"/>
    <property type="match status" value="1"/>
</dbReference>
<dbReference type="Proteomes" id="UP000178606">
    <property type="component" value="Unassembled WGS sequence"/>
</dbReference>
<dbReference type="SUPFAM" id="SSF53335">
    <property type="entry name" value="S-adenosyl-L-methionine-dependent methyltransferases"/>
    <property type="match status" value="1"/>
</dbReference>
<evidence type="ECO:0000313" key="3">
    <source>
        <dbReference type="Proteomes" id="UP000178606"/>
    </source>
</evidence>
<accession>A0A1F6D2N6</accession>
<comment type="caution">
    <text evidence="2">The sequence shown here is derived from an EMBL/GenBank/DDBJ whole genome shotgun (WGS) entry which is preliminary data.</text>
</comment>
<dbReference type="PANTHER" id="PTHR43036">
    <property type="entry name" value="OSJNBB0011N17.9 PROTEIN"/>
    <property type="match status" value="1"/>
</dbReference>
<dbReference type="Gene3D" id="3.40.50.150">
    <property type="entry name" value="Vaccinia Virus protein VP39"/>
    <property type="match status" value="1"/>
</dbReference>